<dbReference type="Proteomes" id="UP000053593">
    <property type="component" value="Unassembled WGS sequence"/>
</dbReference>
<dbReference type="SUPFAM" id="SSF56112">
    <property type="entry name" value="Protein kinase-like (PK-like)"/>
    <property type="match status" value="1"/>
</dbReference>
<dbReference type="GO" id="GO:0005524">
    <property type="term" value="F:ATP binding"/>
    <property type="evidence" value="ECO:0007669"/>
    <property type="project" value="UniProtKB-KW"/>
</dbReference>
<dbReference type="EMBL" id="KN834771">
    <property type="protein sequence ID" value="KIK61418.1"/>
    <property type="molecule type" value="Genomic_DNA"/>
</dbReference>
<dbReference type="Pfam" id="PF07714">
    <property type="entry name" value="PK_Tyr_Ser-Thr"/>
    <property type="match status" value="1"/>
</dbReference>
<feature type="domain" description="Protein kinase" evidence="5">
    <location>
        <begin position="28"/>
        <end position="311"/>
    </location>
</feature>
<dbReference type="InterPro" id="IPR001245">
    <property type="entry name" value="Ser-Thr/Tyr_kinase_cat_dom"/>
</dbReference>
<dbReference type="Gene3D" id="1.10.510.10">
    <property type="entry name" value="Transferase(Phosphotransferase) domain 1"/>
    <property type="match status" value="1"/>
</dbReference>
<dbReference type="PIRSF" id="PIRSF000654">
    <property type="entry name" value="Integrin-linked_kinase"/>
    <property type="match status" value="1"/>
</dbReference>
<dbReference type="AlphaFoldDB" id="A0A0D0CYH5"/>
<accession>A0A0D0CYH5</accession>
<evidence type="ECO:0000256" key="2">
    <source>
        <dbReference type="ARBA" id="ARBA00022741"/>
    </source>
</evidence>
<feature type="non-terminal residue" evidence="6">
    <location>
        <position position="1"/>
    </location>
</feature>
<reference evidence="6 7" key="1">
    <citation type="submission" date="2014-04" db="EMBL/GenBank/DDBJ databases">
        <title>Evolutionary Origins and Diversification of the Mycorrhizal Mutualists.</title>
        <authorList>
            <consortium name="DOE Joint Genome Institute"/>
            <consortium name="Mycorrhizal Genomics Consortium"/>
            <person name="Kohler A."/>
            <person name="Kuo A."/>
            <person name="Nagy L.G."/>
            <person name="Floudas D."/>
            <person name="Copeland A."/>
            <person name="Barry K.W."/>
            <person name="Cichocki N."/>
            <person name="Veneault-Fourrey C."/>
            <person name="LaButti K."/>
            <person name="Lindquist E.A."/>
            <person name="Lipzen A."/>
            <person name="Lundell T."/>
            <person name="Morin E."/>
            <person name="Murat C."/>
            <person name="Riley R."/>
            <person name="Ohm R."/>
            <person name="Sun H."/>
            <person name="Tunlid A."/>
            <person name="Henrissat B."/>
            <person name="Grigoriev I.V."/>
            <person name="Hibbett D.S."/>
            <person name="Martin F."/>
        </authorList>
    </citation>
    <scope>NUCLEOTIDE SEQUENCE [LARGE SCALE GENOMIC DNA]</scope>
    <source>
        <strain evidence="6 7">FD-317 M1</strain>
    </source>
</reference>
<evidence type="ECO:0000313" key="6">
    <source>
        <dbReference type="EMBL" id="KIK61418.1"/>
    </source>
</evidence>
<evidence type="ECO:0000256" key="1">
    <source>
        <dbReference type="ARBA" id="ARBA00022679"/>
    </source>
</evidence>
<protein>
    <recommendedName>
        <fullName evidence="5">Protein kinase domain-containing protein</fullName>
    </recommendedName>
</protein>
<proteinExistence type="predicted"/>
<name>A0A0D0CYH5_9AGAR</name>
<keyword evidence="4" id="KW-0067">ATP-binding</keyword>
<evidence type="ECO:0000259" key="5">
    <source>
        <dbReference type="PROSITE" id="PS50011"/>
    </source>
</evidence>
<keyword evidence="3" id="KW-0418">Kinase</keyword>
<keyword evidence="7" id="KW-1185">Reference proteome</keyword>
<dbReference type="InterPro" id="IPR051681">
    <property type="entry name" value="Ser/Thr_Kinases-Pseudokinases"/>
</dbReference>
<evidence type="ECO:0000313" key="7">
    <source>
        <dbReference type="Proteomes" id="UP000053593"/>
    </source>
</evidence>
<dbReference type="InterPro" id="IPR008266">
    <property type="entry name" value="Tyr_kinase_AS"/>
</dbReference>
<dbReference type="PANTHER" id="PTHR44329">
    <property type="entry name" value="SERINE/THREONINE-PROTEIN KINASE TNNI3K-RELATED"/>
    <property type="match status" value="1"/>
</dbReference>
<evidence type="ECO:0000256" key="3">
    <source>
        <dbReference type="ARBA" id="ARBA00022777"/>
    </source>
</evidence>
<dbReference type="OrthoDB" id="346907at2759"/>
<dbReference type="HOGENOM" id="CLU_000288_7_18_1"/>
<keyword evidence="1" id="KW-0808">Transferase</keyword>
<organism evidence="6 7">
    <name type="scientific">Collybiopsis luxurians FD-317 M1</name>
    <dbReference type="NCBI Taxonomy" id="944289"/>
    <lineage>
        <taxon>Eukaryota</taxon>
        <taxon>Fungi</taxon>
        <taxon>Dikarya</taxon>
        <taxon>Basidiomycota</taxon>
        <taxon>Agaricomycotina</taxon>
        <taxon>Agaricomycetes</taxon>
        <taxon>Agaricomycetidae</taxon>
        <taxon>Agaricales</taxon>
        <taxon>Marasmiineae</taxon>
        <taxon>Omphalotaceae</taxon>
        <taxon>Collybiopsis</taxon>
        <taxon>Collybiopsis luxurians</taxon>
    </lineage>
</organism>
<sequence length="317" mass="35921">RRCLRTLRYLSNNYHILPSSLTVTDIRQESYHPVAGGGFADIWRGSMGDQPVCLKVLRLVVETDEEVRKNLRRRFYNEALIWRQLKHPNILPLLGVNADLFTPSFCLISPWMENKNIITFLKQNPLHSRQTVFLEIAAGLSYLHSKKITHGDFRGANILVTDDLHCCLADFGLALTTSDSQAWSVATTGSMKGAVRWMAPELLNPEDITDETLKSPSRDIFALGCTMVEVSFAALELLDTEAIFYIQILTLQLPFRDQKTDYAVLAYVVSGKRPVRPENVWCPDAVWNIITSCWAQESVDRPNSQEVHKALSQVQTE</sequence>
<dbReference type="PANTHER" id="PTHR44329:SF288">
    <property type="entry name" value="MITOGEN-ACTIVATED PROTEIN KINASE KINASE KINASE 20"/>
    <property type="match status" value="1"/>
</dbReference>
<dbReference type="PROSITE" id="PS00109">
    <property type="entry name" value="PROTEIN_KINASE_TYR"/>
    <property type="match status" value="1"/>
</dbReference>
<dbReference type="GO" id="GO:0004674">
    <property type="term" value="F:protein serine/threonine kinase activity"/>
    <property type="evidence" value="ECO:0007669"/>
    <property type="project" value="TreeGrafter"/>
</dbReference>
<evidence type="ECO:0000256" key="4">
    <source>
        <dbReference type="ARBA" id="ARBA00022840"/>
    </source>
</evidence>
<dbReference type="InterPro" id="IPR000719">
    <property type="entry name" value="Prot_kinase_dom"/>
</dbReference>
<dbReference type="PROSITE" id="PS50011">
    <property type="entry name" value="PROTEIN_KINASE_DOM"/>
    <property type="match status" value="1"/>
</dbReference>
<gene>
    <name evidence="6" type="ORF">GYMLUDRAFT_166629</name>
</gene>
<keyword evidence="2" id="KW-0547">Nucleotide-binding</keyword>
<dbReference type="InterPro" id="IPR011009">
    <property type="entry name" value="Kinase-like_dom_sf"/>
</dbReference>